<dbReference type="AlphaFoldDB" id="A0A1J5SCU8"/>
<feature type="region of interest" description="Disordered" evidence="1">
    <location>
        <begin position="84"/>
        <end position="109"/>
    </location>
</feature>
<feature type="region of interest" description="Disordered" evidence="1">
    <location>
        <begin position="191"/>
        <end position="266"/>
    </location>
</feature>
<reference evidence="3" key="1">
    <citation type="submission" date="2016-10" db="EMBL/GenBank/DDBJ databases">
        <title>Sequence of Gallionella enrichment culture.</title>
        <authorList>
            <person name="Poehlein A."/>
            <person name="Muehling M."/>
            <person name="Daniel R."/>
        </authorList>
    </citation>
    <scope>NUCLEOTIDE SEQUENCE</scope>
</reference>
<evidence type="ECO:0000313" key="3">
    <source>
        <dbReference type="EMBL" id="OIQ99539.1"/>
    </source>
</evidence>
<keyword evidence="2" id="KW-0812">Transmembrane</keyword>
<evidence type="ECO:0000256" key="1">
    <source>
        <dbReference type="SAM" id="MobiDB-lite"/>
    </source>
</evidence>
<feature type="compositionally biased region" description="Polar residues" evidence="1">
    <location>
        <begin position="139"/>
        <end position="153"/>
    </location>
</feature>
<organism evidence="3">
    <name type="scientific">mine drainage metagenome</name>
    <dbReference type="NCBI Taxonomy" id="410659"/>
    <lineage>
        <taxon>unclassified sequences</taxon>
        <taxon>metagenomes</taxon>
        <taxon>ecological metagenomes</taxon>
    </lineage>
</organism>
<evidence type="ECO:0000256" key="2">
    <source>
        <dbReference type="SAM" id="Phobius"/>
    </source>
</evidence>
<proteinExistence type="predicted"/>
<sequence length="266" mass="27796">MTHDVNQLDIPDRELLAGNARPNVWTEIGEAEITHTIFGRAKVHIIRKHDNTRRVMWLAGITAIVIAAAVVWLGLLAPQQKELAQSEDLPQPVRAKAKVSPPAFQSENIASPAIPPAAIKEPATQAQVVIDKPATITMSASQPTKASPGNEPQTGKPPVSQPKPHMVQRTPIVVQPKLPLAVGKPSSMPAINAASSPVEAQPPARLLPPKPIAAPVTATSSVVPAQPASSPADIIQLTAPLGRHGAATPPPAAIDQSSAPVDAQSK</sequence>
<feature type="compositionally biased region" description="Low complexity" evidence="1">
    <location>
        <begin position="218"/>
        <end position="232"/>
    </location>
</feature>
<feature type="compositionally biased region" description="Polar residues" evidence="1">
    <location>
        <begin position="255"/>
        <end position="266"/>
    </location>
</feature>
<dbReference type="EMBL" id="MLJW01000105">
    <property type="protein sequence ID" value="OIQ99539.1"/>
    <property type="molecule type" value="Genomic_DNA"/>
</dbReference>
<keyword evidence="2" id="KW-1133">Transmembrane helix</keyword>
<protein>
    <submittedName>
        <fullName evidence="3">Uncharacterized protein</fullName>
    </submittedName>
</protein>
<name>A0A1J5SCU8_9ZZZZ</name>
<feature type="region of interest" description="Disordered" evidence="1">
    <location>
        <begin position="139"/>
        <end position="164"/>
    </location>
</feature>
<accession>A0A1J5SCU8</accession>
<keyword evidence="2" id="KW-0472">Membrane</keyword>
<gene>
    <name evidence="3" type="ORF">GALL_184760</name>
</gene>
<comment type="caution">
    <text evidence="3">The sequence shown here is derived from an EMBL/GenBank/DDBJ whole genome shotgun (WGS) entry which is preliminary data.</text>
</comment>
<feature type="transmembrane region" description="Helical" evidence="2">
    <location>
        <begin position="55"/>
        <end position="77"/>
    </location>
</feature>